<evidence type="ECO:0000313" key="2">
    <source>
        <dbReference type="EMBL" id="GAG49679.1"/>
    </source>
</evidence>
<keyword evidence="1" id="KW-0472">Membrane</keyword>
<keyword evidence="1" id="KW-1133">Transmembrane helix</keyword>
<gene>
    <name evidence="2" type="ORF">S01H1_78997</name>
</gene>
<protein>
    <submittedName>
        <fullName evidence="2">Uncharacterized protein</fullName>
    </submittedName>
</protein>
<feature type="transmembrane region" description="Helical" evidence="1">
    <location>
        <begin position="33"/>
        <end position="53"/>
    </location>
</feature>
<dbReference type="AlphaFoldDB" id="X0Y1G3"/>
<sequence length="76" mass="8581">MSIQNILYKLRLKLRIQFLQQSWLNIKKDRAKVLFGLSGITISIILLTAIGMINDSMSYNYMGIITSTTGSSDILI</sequence>
<comment type="caution">
    <text evidence="2">The sequence shown here is derived from an EMBL/GenBank/DDBJ whole genome shotgun (WGS) entry which is preliminary data.</text>
</comment>
<accession>X0Y1G3</accession>
<dbReference type="EMBL" id="BARS01053213">
    <property type="protein sequence ID" value="GAG49679.1"/>
    <property type="molecule type" value="Genomic_DNA"/>
</dbReference>
<evidence type="ECO:0000256" key="1">
    <source>
        <dbReference type="SAM" id="Phobius"/>
    </source>
</evidence>
<name>X0Y1G3_9ZZZZ</name>
<keyword evidence="1" id="KW-0812">Transmembrane</keyword>
<reference evidence="2" key="1">
    <citation type="journal article" date="2014" name="Front. Microbiol.">
        <title>High frequency of phylogenetically diverse reductive dehalogenase-homologous genes in deep subseafloor sedimentary metagenomes.</title>
        <authorList>
            <person name="Kawai M."/>
            <person name="Futagami T."/>
            <person name="Toyoda A."/>
            <person name="Takaki Y."/>
            <person name="Nishi S."/>
            <person name="Hori S."/>
            <person name="Arai W."/>
            <person name="Tsubouchi T."/>
            <person name="Morono Y."/>
            <person name="Uchiyama I."/>
            <person name="Ito T."/>
            <person name="Fujiyama A."/>
            <person name="Inagaki F."/>
            <person name="Takami H."/>
        </authorList>
    </citation>
    <scope>NUCLEOTIDE SEQUENCE</scope>
    <source>
        <strain evidence="2">Expedition CK06-06</strain>
    </source>
</reference>
<proteinExistence type="predicted"/>
<feature type="non-terminal residue" evidence="2">
    <location>
        <position position="76"/>
    </location>
</feature>
<organism evidence="2">
    <name type="scientific">marine sediment metagenome</name>
    <dbReference type="NCBI Taxonomy" id="412755"/>
    <lineage>
        <taxon>unclassified sequences</taxon>
        <taxon>metagenomes</taxon>
        <taxon>ecological metagenomes</taxon>
    </lineage>
</organism>